<evidence type="ECO:0000256" key="1">
    <source>
        <dbReference type="SAM" id="MobiDB-lite"/>
    </source>
</evidence>
<reference evidence="2 3" key="1">
    <citation type="submission" date="2015-06" db="EMBL/GenBank/DDBJ databases">
        <title>Genome sequence of Mycobacterium kumamotonense strain Roo.</title>
        <authorList>
            <person name="Greninger A.L."/>
            <person name="Cunningham G."/>
            <person name="Miller S."/>
        </authorList>
    </citation>
    <scope>NUCLEOTIDE SEQUENCE [LARGE SCALE GENOMIC DNA]</scope>
    <source>
        <strain evidence="2 3">Roo</strain>
    </source>
</reference>
<dbReference type="EMBL" id="LFOE01000025">
    <property type="protein sequence ID" value="OBY30794.1"/>
    <property type="molecule type" value="Genomic_DNA"/>
</dbReference>
<comment type="caution">
    <text evidence="2">The sequence shown here is derived from an EMBL/GenBank/DDBJ whole genome shotgun (WGS) entry which is preliminary data.</text>
</comment>
<dbReference type="OrthoDB" id="4753402at2"/>
<feature type="region of interest" description="Disordered" evidence="1">
    <location>
        <begin position="15"/>
        <end position="36"/>
    </location>
</feature>
<evidence type="ECO:0000313" key="2">
    <source>
        <dbReference type="EMBL" id="OBY30794.1"/>
    </source>
</evidence>
<dbReference type="RefSeq" id="WP_065288771.1">
    <property type="nucleotide sequence ID" value="NZ_LFOE01000025.1"/>
</dbReference>
<feature type="compositionally biased region" description="Low complexity" evidence="1">
    <location>
        <begin position="216"/>
        <end position="225"/>
    </location>
</feature>
<organism evidence="2 3">
    <name type="scientific">Mycolicibacter kumamotonensis</name>
    <dbReference type="NCBI Taxonomy" id="354243"/>
    <lineage>
        <taxon>Bacteria</taxon>
        <taxon>Bacillati</taxon>
        <taxon>Actinomycetota</taxon>
        <taxon>Actinomycetes</taxon>
        <taxon>Mycobacteriales</taxon>
        <taxon>Mycobacteriaceae</taxon>
        <taxon>Mycolicibacter</taxon>
    </lineage>
</organism>
<feature type="compositionally biased region" description="Basic and acidic residues" evidence="1">
    <location>
        <begin position="206"/>
        <end position="215"/>
    </location>
</feature>
<dbReference type="AlphaFoldDB" id="A0A1B8SDJ3"/>
<keyword evidence="3" id="KW-1185">Reference proteome</keyword>
<dbReference type="Proteomes" id="UP000092668">
    <property type="component" value="Unassembled WGS sequence"/>
</dbReference>
<protein>
    <submittedName>
        <fullName evidence="2">Uncharacterized protein</fullName>
    </submittedName>
</protein>
<feature type="region of interest" description="Disordered" evidence="1">
    <location>
        <begin position="206"/>
        <end position="237"/>
    </location>
</feature>
<gene>
    <name evidence="2" type="ORF">ACT18_15800</name>
</gene>
<evidence type="ECO:0000313" key="3">
    <source>
        <dbReference type="Proteomes" id="UP000092668"/>
    </source>
</evidence>
<dbReference type="PATRIC" id="fig|354243.3.peg.3268"/>
<accession>A0A1B8SDJ3</accession>
<name>A0A1B8SDJ3_9MYCO</name>
<sequence>MIAQRAVRRFGTPAHLASLPGAPKRPPRRYSQTELRERRRTGLTVGHYAGDWSLAREIADVVRPLAERVAAAPSSARFRLPVAWLAEATHELVGVIVGWIAEADAHAKTAHLANEPGKRKYAMTTLIDLAPRPALPEISRESLDAGSWAAVLTAMADDIDGPLSALLGRAYPPNANELRGQTSRSERFARLLAQTLDRAALELERRLDTAQDHPEPTTSTTPTDPRAVLAEMGVTTP</sequence>
<proteinExistence type="predicted"/>